<dbReference type="RefSeq" id="WP_035354668.1">
    <property type="nucleotide sequence ID" value="NZ_JAAIWK010000036.1"/>
</dbReference>
<reference evidence="3 5" key="2">
    <citation type="submission" date="2020-02" db="EMBL/GenBank/DDBJ databases">
        <authorList>
            <person name="Feng H."/>
        </authorList>
    </citation>
    <scope>NUCLEOTIDE SEQUENCE [LARGE SCALE GENOMIC DNA]</scope>
    <source>
        <strain evidence="3 5">Gsoil 114</strain>
    </source>
</reference>
<feature type="coiled-coil region" evidence="1">
    <location>
        <begin position="9"/>
        <end position="36"/>
    </location>
</feature>
<evidence type="ECO:0000313" key="4">
    <source>
        <dbReference type="Proteomes" id="UP000030588"/>
    </source>
</evidence>
<gene>
    <name evidence="3" type="ORF">G4D61_16195</name>
    <name evidence="2" type="ORF">NG54_09895</name>
</gene>
<reference evidence="2 4" key="1">
    <citation type="submission" date="2014-10" db="EMBL/GenBank/DDBJ databases">
        <title>Draft genome of phytase producing Bacillus ginsengihumi strain M2.11.</title>
        <authorList>
            <person name="Toymentseva A."/>
            <person name="Boulygina E.A."/>
            <person name="Kazakov S.V."/>
            <person name="Kayumov I."/>
            <person name="Suleimanova A.D."/>
            <person name="Mardanova A.M."/>
            <person name="Maria S.N."/>
            <person name="Sergey M.Y."/>
            <person name="Sharipova M.R."/>
        </authorList>
    </citation>
    <scope>NUCLEOTIDE SEQUENCE [LARGE SCALE GENOMIC DNA]</scope>
    <source>
        <strain evidence="2 4">M2.11</strain>
    </source>
</reference>
<evidence type="ECO:0000256" key="1">
    <source>
        <dbReference type="SAM" id="Coils"/>
    </source>
</evidence>
<name>A0A0A6VFG0_9BACI</name>
<keyword evidence="5" id="KW-1185">Reference proteome</keyword>
<evidence type="ECO:0000313" key="5">
    <source>
        <dbReference type="Proteomes" id="UP000476934"/>
    </source>
</evidence>
<dbReference type="EMBL" id="JAAIWK010000036">
    <property type="protein sequence ID" value="NEY21485.1"/>
    <property type="molecule type" value="Genomic_DNA"/>
</dbReference>
<protein>
    <submittedName>
        <fullName evidence="2">Uncharacterized protein</fullName>
    </submittedName>
</protein>
<accession>A0A0A6VFG0</accession>
<dbReference type="Proteomes" id="UP000030588">
    <property type="component" value="Unassembled WGS sequence"/>
</dbReference>
<reference evidence="3 5" key="3">
    <citation type="submission" date="2020-03" db="EMBL/GenBank/DDBJ databases">
        <title>Bacillus aquiflavi sp. nov., isolated from yellow water of strong flavor Chinese baijiu in Yibin region of China.</title>
        <authorList>
            <person name="Xie J."/>
        </authorList>
    </citation>
    <scope>NUCLEOTIDE SEQUENCE [LARGE SCALE GENOMIC DNA]</scope>
    <source>
        <strain evidence="3 5">Gsoil 114</strain>
    </source>
</reference>
<dbReference type="Proteomes" id="UP000476934">
    <property type="component" value="Unassembled WGS sequence"/>
</dbReference>
<proteinExistence type="predicted"/>
<dbReference type="EMBL" id="JRUN01000026">
    <property type="protein sequence ID" value="KHD85324.1"/>
    <property type="molecule type" value="Genomic_DNA"/>
</dbReference>
<evidence type="ECO:0000313" key="3">
    <source>
        <dbReference type="EMBL" id="NEY21485.1"/>
    </source>
</evidence>
<evidence type="ECO:0000313" key="2">
    <source>
        <dbReference type="EMBL" id="KHD85324.1"/>
    </source>
</evidence>
<organism evidence="2 4">
    <name type="scientific">Heyndrickxia ginsengihumi</name>
    <dbReference type="NCBI Taxonomy" id="363870"/>
    <lineage>
        <taxon>Bacteria</taxon>
        <taxon>Bacillati</taxon>
        <taxon>Bacillota</taxon>
        <taxon>Bacilli</taxon>
        <taxon>Bacillales</taxon>
        <taxon>Bacillaceae</taxon>
        <taxon>Heyndrickxia</taxon>
    </lineage>
</organism>
<dbReference type="AlphaFoldDB" id="A0A0A6VFG0"/>
<comment type="caution">
    <text evidence="2">The sequence shown here is derived from an EMBL/GenBank/DDBJ whole genome shotgun (WGS) entry which is preliminary data.</text>
</comment>
<keyword evidence="1" id="KW-0175">Coiled coil</keyword>
<sequence>MEPGVNICVGNLDEIITNKKKDLDKCEEELRSLEYSYMVRREALMGYKIKLQEDLINTLKESKGIFNV</sequence>